<dbReference type="InterPro" id="IPR041657">
    <property type="entry name" value="HTH_17"/>
</dbReference>
<dbReference type="InterPro" id="IPR009061">
    <property type="entry name" value="DNA-bd_dom_put_sf"/>
</dbReference>
<accession>A0A3G2KA84</accession>
<evidence type="ECO:0000259" key="2">
    <source>
        <dbReference type="Pfam" id="PF12728"/>
    </source>
</evidence>
<dbReference type="RefSeq" id="YP_010655869.1">
    <property type="nucleotide sequence ID" value="NC_070832.1"/>
</dbReference>
<dbReference type="InterPro" id="IPR010093">
    <property type="entry name" value="SinI_DNA-bd"/>
</dbReference>
<evidence type="ECO:0000313" key="3">
    <source>
        <dbReference type="EMBL" id="AYN55829.1"/>
    </source>
</evidence>
<name>A0A3G2KA84_9CAUD</name>
<gene>
    <name evidence="3" type="primary">50</name>
    <name evidence="3" type="ORF">PBI_AUXILIUM_50</name>
</gene>
<sequence>MDGETMTAADVAEKLKVSVETVYRQCKSGKWPATKIGRIYRFTPEQYQSIIEPPAAPQKPRTQRRNIERLLRSA</sequence>
<protein>
    <submittedName>
        <fullName evidence="3">Excise</fullName>
    </submittedName>
</protein>
<evidence type="ECO:0000313" key="4">
    <source>
        <dbReference type="Proteomes" id="UP000266910"/>
    </source>
</evidence>
<dbReference type="NCBIfam" id="TIGR01764">
    <property type="entry name" value="excise"/>
    <property type="match status" value="1"/>
</dbReference>
<feature type="compositionally biased region" description="Basic and acidic residues" evidence="1">
    <location>
        <begin position="65"/>
        <end position="74"/>
    </location>
</feature>
<feature type="region of interest" description="Disordered" evidence="1">
    <location>
        <begin position="52"/>
        <end position="74"/>
    </location>
</feature>
<feature type="domain" description="Helix-turn-helix" evidence="2">
    <location>
        <begin position="6"/>
        <end position="44"/>
    </location>
</feature>
<dbReference type="SUPFAM" id="SSF46955">
    <property type="entry name" value="Putative DNA-binding domain"/>
    <property type="match status" value="1"/>
</dbReference>
<dbReference type="KEGG" id="vg:77931741"/>
<dbReference type="Pfam" id="PF12728">
    <property type="entry name" value="HTH_17"/>
    <property type="match status" value="1"/>
</dbReference>
<evidence type="ECO:0000256" key="1">
    <source>
        <dbReference type="SAM" id="MobiDB-lite"/>
    </source>
</evidence>
<keyword evidence="4" id="KW-1185">Reference proteome</keyword>
<dbReference type="GO" id="GO:0003677">
    <property type="term" value="F:DNA binding"/>
    <property type="evidence" value="ECO:0007669"/>
    <property type="project" value="InterPro"/>
</dbReference>
<proteinExistence type="predicted"/>
<dbReference type="EMBL" id="MH834598">
    <property type="protein sequence ID" value="AYN55829.1"/>
    <property type="molecule type" value="Genomic_DNA"/>
</dbReference>
<dbReference type="Proteomes" id="UP000266910">
    <property type="component" value="Genome"/>
</dbReference>
<organism evidence="3 4">
    <name type="scientific">Arthrobacter phage Auxilium</name>
    <dbReference type="NCBI Taxonomy" id="2419948"/>
    <lineage>
        <taxon>Viruses</taxon>
        <taxon>Duplodnaviria</taxon>
        <taxon>Heunggongvirae</taxon>
        <taxon>Uroviricota</taxon>
        <taxon>Caudoviricetes</taxon>
        <taxon>Richievirus</taxon>
        <taxon>Richievirus auxilium</taxon>
    </lineage>
</organism>
<reference evidence="3 4" key="1">
    <citation type="submission" date="2018-09" db="EMBL/GenBank/DDBJ databases">
        <authorList>
            <person name="Rimple P.A."/>
            <person name="Stoner T.H."/>
            <person name="Garlena R.A."/>
            <person name="Russell D.A."/>
            <person name="Pope W.H."/>
            <person name="Jacobs-Sera D."/>
            <person name="Hatfull G.F."/>
        </authorList>
    </citation>
    <scope>NUCLEOTIDE SEQUENCE [LARGE SCALE GENOMIC DNA]</scope>
</reference>
<dbReference type="GeneID" id="77931741"/>